<dbReference type="PATRIC" id="fig|445709.3.peg.359"/>
<evidence type="ECO:0000313" key="3">
    <source>
        <dbReference type="Proteomes" id="UP000036700"/>
    </source>
</evidence>
<dbReference type="GO" id="GO:0005829">
    <property type="term" value="C:cytosol"/>
    <property type="evidence" value="ECO:0007669"/>
    <property type="project" value="TreeGrafter"/>
</dbReference>
<name>A0A0G3EM99_9BURK</name>
<dbReference type="STRING" id="445709.ABW99_01630"/>
<dbReference type="PROSITE" id="PS51197">
    <property type="entry name" value="HTH_RRF2_2"/>
    <property type="match status" value="1"/>
</dbReference>
<protein>
    <submittedName>
        <fullName evidence="2">Rrf2 family transcriptional regulator</fullName>
    </submittedName>
</protein>
<dbReference type="AlphaFoldDB" id="A0A0G3EM99"/>
<dbReference type="RefSeq" id="WP_047212656.1">
    <property type="nucleotide sequence ID" value="NZ_CP011568.3"/>
</dbReference>
<accession>A0A0G3EM99</accession>
<dbReference type="GO" id="GO:0003700">
    <property type="term" value="F:DNA-binding transcription factor activity"/>
    <property type="evidence" value="ECO:0007669"/>
    <property type="project" value="TreeGrafter"/>
</dbReference>
<dbReference type="InterPro" id="IPR036388">
    <property type="entry name" value="WH-like_DNA-bd_sf"/>
</dbReference>
<sequence>MKLTDFTDYGLRVLIYAALRPNELVTVQEIAQGFEIQRNHLVKVVVALSRAGFLTTVRGRSGGMQLARAPEKIRIGDVIRAMEPDFRVVECFDIESNQCAITASCGLRGILSGALKAYFEYLDRFSLADLVVKRESLIKVLDTGVPVRIVRPQKPSRPARAGDN</sequence>
<dbReference type="PANTHER" id="PTHR33221:SF4">
    <property type="entry name" value="HTH-TYPE TRANSCRIPTIONAL REPRESSOR NSRR"/>
    <property type="match status" value="1"/>
</dbReference>
<dbReference type="Proteomes" id="UP000036700">
    <property type="component" value="Chromosome"/>
</dbReference>
<organism evidence="2 3">
    <name type="scientific">Pandoraea thiooxydans</name>
    <dbReference type="NCBI Taxonomy" id="445709"/>
    <lineage>
        <taxon>Bacteria</taxon>
        <taxon>Pseudomonadati</taxon>
        <taxon>Pseudomonadota</taxon>
        <taxon>Betaproteobacteria</taxon>
        <taxon>Burkholderiales</taxon>
        <taxon>Burkholderiaceae</taxon>
        <taxon>Pandoraea</taxon>
    </lineage>
</organism>
<dbReference type="InterPro" id="IPR036390">
    <property type="entry name" value="WH_DNA-bd_sf"/>
</dbReference>
<dbReference type="PANTHER" id="PTHR33221">
    <property type="entry name" value="WINGED HELIX-TURN-HELIX TRANSCRIPTIONAL REGULATOR, RRF2 FAMILY"/>
    <property type="match status" value="1"/>
</dbReference>
<dbReference type="SUPFAM" id="SSF46785">
    <property type="entry name" value="Winged helix' DNA-binding domain"/>
    <property type="match status" value="1"/>
</dbReference>
<dbReference type="InterPro" id="IPR000944">
    <property type="entry name" value="Tscrpt_reg_Rrf2"/>
</dbReference>
<dbReference type="OrthoDB" id="9795923at2"/>
<gene>
    <name evidence="2" type="ORF">ABW99_01630</name>
</gene>
<dbReference type="EMBL" id="CP011568">
    <property type="protein sequence ID" value="AKJ67119.1"/>
    <property type="molecule type" value="Genomic_DNA"/>
</dbReference>
<dbReference type="GO" id="GO:0003677">
    <property type="term" value="F:DNA binding"/>
    <property type="evidence" value="ECO:0007669"/>
    <property type="project" value="UniProtKB-KW"/>
</dbReference>
<dbReference type="KEGG" id="ptx:ABW99_01630"/>
<proteinExistence type="predicted"/>
<dbReference type="Pfam" id="PF02082">
    <property type="entry name" value="Rrf2"/>
    <property type="match status" value="1"/>
</dbReference>
<dbReference type="NCBIfam" id="TIGR00738">
    <property type="entry name" value="rrf2_super"/>
    <property type="match status" value="1"/>
</dbReference>
<dbReference type="Gene3D" id="1.10.10.10">
    <property type="entry name" value="Winged helix-like DNA-binding domain superfamily/Winged helix DNA-binding domain"/>
    <property type="match status" value="1"/>
</dbReference>
<keyword evidence="3" id="KW-1185">Reference proteome</keyword>
<keyword evidence="1" id="KW-0238">DNA-binding</keyword>
<evidence type="ECO:0000313" key="2">
    <source>
        <dbReference type="EMBL" id="AKJ67119.1"/>
    </source>
</evidence>
<reference evidence="3" key="1">
    <citation type="submission" date="2015-06" db="EMBL/GenBank/DDBJ databases">
        <authorList>
            <person name="Lim Y.L."/>
            <person name="Ee R."/>
            <person name="Yong D."/>
            <person name="How K.Y."/>
            <person name="Yin W.F."/>
            <person name="Chan K.G."/>
        </authorList>
    </citation>
    <scope>NUCLEOTIDE SEQUENCE [LARGE SCALE GENOMIC DNA]</scope>
    <source>
        <strain evidence="3">DSM 25325</strain>
    </source>
</reference>
<evidence type="ECO:0000256" key="1">
    <source>
        <dbReference type="ARBA" id="ARBA00023125"/>
    </source>
</evidence>